<feature type="region of interest" description="Disordered" evidence="1">
    <location>
        <begin position="113"/>
        <end position="231"/>
    </location>
</feature>
<reference evidence="2" key="1">
    <citation type="submission" date="2020-08" db="EMBL/GenBank/DDBJ databases">
        <title>Multicomponent nature underlies the extraordinary mechanical properties of spider dragline silk.</title>
        <authorList>
            <person name="Kono N."/>
            <person name="Nakamura H."/>
            <person name="Mori M."/>
            <person name="Yoshida Y."/>
            <person name="Ohtoshi R."/>
            <person name="Malay A.D."/>
            <person name="Moran D.A.P."/>
            <person name="Tomita M."/>
            <person name="Numata K."/>
            <person name="Arakawa K."/>
        </authorList>
    </citation>
    <scope>NUCLEOTIDE SEQUENCE</scope>
</reference>
<evidence type="ECO:0000256" key="1">
    <source>
        <dbReference type="SAM" id="MobiDB-lite"/>
    </source>
</evidence>
<feature type="compositionally biased region" description="Acidic residues" evidence="1">
    <location>
        <begin position="153"/>
        <end position="163"/>
    </location>
</feature>
<gene>
    <name evidence="2" type="ORF">NPIL_97611</name>
</gene>
<proteinExistence type="predicted"/>
<keyword evidence="3" id="KW-1185">Reference proteome</keyword>
<dbReference type="OrthoDB" id="8123886at2759"/>
<comment type="caution">
    <text evidence="2">The sequence shown here is derived from an EMBL/GenBank/DDBJ whole genome shotgun (WGS) entry which is preliminary data.</text>
</comment>
<feature type="compositionally biased region" description="Polar residues" evidence="1">
    <location>
        <begin position="199"/>
        <end position="208"/>
    </location>
</feature>
<name>A0A8X6TJQ3_NEPPI</name>
<dbReference type="AlphaFoldDB" id="A0A8X6TJQ3"/>
<dbReference type="Proteomes" id="UP000887013">
    <property type="component" value="Unassembled WGS sequence"/>
</dbReference>
<protein>
    <submittedName>
        <fullName evidence="2">Uncharacterized protein</fullName>
    </submittedName>
</protein>
<evidence type="ECO:0000313" key="2">
    <source>
        <dbReference type="EMBL" id="GFT22312.1"/>
    </source>
</evidence>
<organism evidence="2 3">
    <name type="scientific">Nephila pilipes</name>
    <name type="common">Giant wood spider</name>
    <name type="synonym">Nephila maculata</name>
    <dbReference type="NCBI Taxonomy" id="299642"/>
    <lineage>
        <taxon>Eukaryota</taxon>
        <taxon>Metazoa</taxon>
        <taxon>Ecdysozoa</taxon>
        <taxon>Arthropoda</taxon>
        <taxon>Chelicerata</taxon>
        <taxon>Arachnida</taxon>
        <taxon>Araneae</taxon>
        <taxon>Araneomorphae</taxon>
        <taxon>Entelegynae</taxon>
        <taxon>Araneoidea</taxon>
        <taxon>Nephilidae</taxon>
        <taxon>Nephila</taxon>
    </lineage>
</organism>
<feature type="compositionally biased region" description="Polar residues" evidence="1">
    <location>
        <begin position="139"/>
        <end position="152"/>
    </location>
</feature>
<evidence type="ECO:0000313" key="3">
    <source>
        <dbReference type="Proteomes" id="UP000887013"/>
    </source>
</evidence>
<accession>A0A8X6TJQ3</accession>
<sequence length="290" mass="32990">MDESPTHNMMTAQLPAEKSSIEAILQAMESAVTSDGLLHIANCVEASLSEELANPHQTEEGSQYIIDLHEIMDEVRQRYAQTREKEITLESNRLRDRLNTWGVTQKQDVQFTPVKSKKTNRNRKTTEAQAAKKPRTDEASCSNRFSNLTIEENNMDADSDIEEITPMPSPLKIQRRIQRPTTNAAEKTPPENRWRRRAMTSTPLQEAQTKAAPAASLEEFPPLPSKPDTRQKKPKIAEPILEDPFSVLKSEKCQTLYRELQQFVKIAETIPTKAGRMAALFKFIEEENED</sequence>
<dbReference type="EMBL" id="BMAW01106055">
    <property type="protein sequence ID" value="GFT22312.1"/>
    <property type="molecule type" value="Genomic_DNA"/>
</dbReference>